<evidence type="ECO:0000256" key="1">
    <source>
        <dbReference type="SAM" id="Phobius"/>
    </source>
</evidence>
<organism evidence="3 4">
    <name type="scientific">Ambispora leptoticha</name>
    <dbReference type="NCBI Taxonomy" id="144679"/>
    <lineage>
        <taxon>Eukaryota</taxon>
        <taxon>Fungi</taxon>
        <taxon>Fungi incertae sedis</taxon>
        <taxon>Mucoromycota</taxon>
        <taxon>Glomeromycotina</taxon>
        <taxon>Glomeromycetes</taxon>
        <taxon>Archaeosporales</taxon>
        <taxon>Ambisporaceae</taxon>
        <taxon>Ambispora</taxon>
    </lineage>
</organism>
<evidence type="ECO:0000313" key="4">
    <source>
        <dbReference type="Proteomes" id="UP000789508"/>
    </source>
</evidence>
<protein>
    <submittedName>
        <fullName evidence="3">14108_t:CDS:1</fullName>
    </submittedName>
</protein>
<feature type="transmembrane region" description="Helical" evidence="1">
    <location>
        <begin position="336"/>
        <end position="356"/>
    </location>
</feature>
<dbReference type="InterPro" id="IPR002035">
    <property type="entry name" value="VWF_A"/>
</dbReference>
<dbReference type="AlphaFoldDB" id="A0A9N9BBB6"/>
<accession>A0A9N9BBB6</accession>
<dbReference type="SUPFAM" id="SSF53300">
    <property type="entry name" value="vWA-like"/>
    <property type="match status" value="1"/>
</dbReference>
<dbReference type="Proteomes" id="UP000789508">
    <property type="component" value="Unassembled WGS sequence"/>
</dbReference>
<name>A0A9N9BBB6_9GLOM</name>
<keyword evidence="4" id="KW-1185">Reference proteome</keyword>
<gene>
    <name evidence="3" type="ORF">ALEPTO_LOCUS6197</name>
</gene>
<dbReference type="OrthoDB" id="2414946at2759"/>
<feature type="domain" description="VWFA" evidence="2">
    <location>
        <begin position="212"/>
        <end position="316"/>
    </location>
</feature>
<proteinExistence type="predicted"/>
<keyword evidence="1" id="KW-0812">Transmembrane</keyword>
<evidence type="ECO:0000259" key="2">
    <source>
        <dbReference type="Pfam" id="PF13519"/>
    </source>
</evidence>
<dbReference type="Pfam" id="PF13519">
    <property type="entry name" value="VWA_2"/>
    <property type="match status" value="1"/>
</dbReference>
<dbReference type="EMBL" id="CAJVPS010002020">
    <property type="protein sequence ID" value="CAG8557749.1"/>
    <property type="molecule type" value="Genomic_DNA"/>
</dbReference>
<dbReference type="Gene3D" id="3.40.50.410">
    <property type="entry name" value="von Willebrand factor, type A domain"/>
    <property type="match status" value="1"/>
</dbReference>
<keyword evidence="1" id="KW-1133">Transmembrane helix</keyword>
<dbReference type="InterPro" id="IPR036465">
    <property type="entry name" value="vWFA_dom_sf"/>
</dbReference>
<sequence>MVKEEAKYVNKFVLPKFQKTSIYEGKHVHEAKKVHECDDTCPNDLFEHIKENSKTVHGNMVLTTFTCDEEEFEFEGHQLTAGDRGDFVLCHKVDIVISIIAKIQMLVPQVEKKGGVEHIKANISPDPSREKDYISHRVFWERTKFRDPYSREDREDFKKCDHECIDEKHHKELFHIGLNPSSNPPGNVGYISTDGHHFTCENPTSNVGDFHIVFVVDRSGSMSIRDCRPRGDKTQTARLLLSHNNRLAIDRDITSLILFDYVAIVVFENQSLTDSDELLNKMKNFTPQGDNYYHEGIKKADEIIQKTNIIIFFSDEEYHPPEPELRSLCQKEADKGTLYICIQLCSPVVLLILLMANRFKKWRMSQQDIYLDLLAEMP</sequence>
<keyword evidence="1" id="KW-0472">Membrane</keyword>
<comment type="caution">
    <text evidence="3">The sequence shown here is derived from an EMBL/GenBank/DDBJ whole genome shotgun (WGS) entry which is preliminary data.</text>
</comment>
<evidence type="ECO:0000313" key="3">
    <source>
        <dbReference type="EMBL" id="CAG8557749.1"/>
    </source>
</evidence>
<reference evidence="3" key="1">
    <citation type="submission" date="2021-06" db="EMBL/GenBank/DDBJ databases">
        <authorList>
            <person name="Kallberg Y."/>
            <person name="Tangrot J."/>
            <person name="Rosling A."/>
        </authorList>
    </citation>
    <scope>NUCLEOTIDE SEQUENCE</scope>
    <source>
        <strain evidence="3">FL130A</strain>
    </source>
</reference>